<proteinExistence type="predicted"/>
<dbReference type="Pfam" id="PF13952">
    <property type="entry name" value="DUF4216"/>
    <property type="match status" value="1"/>
</dbReference>
<sequence length="844" mass="97251">MIKKDWVELPPHSEGYKDGVNYFLDIAYTEGIVEGIEILCPCAMCCNDSWEERDVDTDDETSSDDIDGLLFETFKDVAEGGAHEGLNEDAKKFYKLVDDANQELYPGFDTLRWHAEERSRDGKLRHPADGQSWKDFDAKHPDFSLETRNIRLGLASDGFNPFRTMSLSHSTWPVMRAALLWTVNDFPAYAMLSGWSTKGKFACPACNHKTSSTYLKHSRKMCYMGHRVFLDSNHVWRANAASFDGKTEYRSSPTLLGSKRILKDLKHIPDVLGKEYKKKRTGPWKKKSIFWQLPYWKDISLRHNLDVMHIEKNICDNIIGTLLEIEGKKKDHVKARLDLQRMGIRKNLHLKATSDGKKTQIPKACFSLTKHEKSIFCGVLKTTKLPDGLASNISRCVQVNEGKISGYKSHDAHIILHYLLQVAIRGITPNQVSVPLIRLCSFFRCLCQKVIEVKTLDHLEVEIAETLYQLERIFPPSFFDIMVHLPIHLANEVRLGGPVQFRWMYYMERYLGDLKSFVRNRSRPEGSIAEAYLVKESLTFCSRYLSSGVDTRMNIMTRNSDDIPSIGHPIGGKKLISLDQKSQSQAHGYILFNCDEVQEYIREHEVNVHNPRKRSKSSKSNKQREYFFQWFETCLMDGEVSDWLKVLSRGPNDIAKRYSGYVINGYRFHTTKREARLKTQNSGVTLEAVTQVLRNAKDENPKIICVTYYGIVKDIIEIDYYGHKSYVLFKCDWFVAEVDKYGSPCVYSNKKCYKNDPFVLASQVQQCFFIEDPFNKNRHYVLKAIPRETCDMGECLSSDGQDYDISTNLDVSKDDCEVDLVREDVPDEIFEIPLSDRTSQTRRK</sequence>
<keyword evidence="5" id="KW-1185">Reference proteome</keyword>
<evidence type="ECO:0000259" key="1">
    <source>
        <dbReference type="Pfam" id="PF13952"/>
    </source>
</evidence>
<evidence type="ECO:0000259" key="2">
    <source>
        <dbReference type="Pfam" id="PF13960"/>
    </source>
</evidence>
<feature type="domain" description="DUF4216" evidence="1">
    <location>
        <begin position="716"/>
        <end position="777"/>
    </location>
</feature>
<dbReference type="Pfam" id="PF02992">
    <property type="entry name" value="Transposase_21"/>
    <property type="match status" value="1"/>
</dbReference>
<dbReference type="PANTHER" id="PTHR48258:SF8">
    <property type="entry name" value="DUF4216 DOMAIN-CONTAINING PROTEIN"/>
    <property type="match status" value="1"/>
</dbReference>
<dbReference type="Pfam" id="PF13963">
    <property type="entry name" value="Transpos_assoc"/>
    <property type="match status" value="1"/>
</dbReference>
<accession>A0A2Z6MSG8</accession>
<name>A0A2Z6MSG8_TRISU</name>
<dbReference type="InterPro" id="IPR029480">
    <property type="entry name" value="Transpos_assoc"/>
</dbReference>
<protein>
    <recommendedName>
        <fullName evidence="6">DUF4218 domain-containing protein</fullName>
    </recommendedName>
</protein>
<gene>
    <name evidence="4" type="ORF">TSUD_295300</name>
</gene>
<dbReference type="AlphaFoldDB" id="A0A2Z6MSG8"/>
<dbReference type="OrthoDB" id="1393463at2759"/>
<evidence type="ECO:0000259" key="3">
    <source>
        <dbReference type="Pfam" id="PF13963"/>
    </source>
</evidence>
<reference evidence="5" key="1">
    <citation type="journal article" date="2017" name="Front. Plant Sci.">
        <title>Climate Clever Clovers: New Paradigm to Reduce the Environmental Footprint of Ruminants by Breeding Low Methanogenic Forages Utilizing Haplotype Variation.</title>
        <authorList>
            <person name="Kaur P."/>
            <person name="Appels R."/>
            <person name="Bayer P.E."/>
            <person name="Keeble-Gagnere G."/>
            <person name="Wang J."/>
            <person name="Hirakawa H."/>
            <person name="Shirasawa K."/>
            <person name="Vercoe P."/>
            <person name="Stefanova K."/>
            <person name="Durmic Z."/>
            <person name="Nichols P."/>
            <person name="Revell C."/>
            <person name="Isobe S.N."/>
            <person name="Edwards D."/>
            <person name="Erskine W."/>
        </authorList>
    </citation>
    <scope>NUCLEOTIDE SEQUENCE [LARGE SCALE GENOMIC DNA]</scope>
    <source>
        <strain evidence="5">cv. Daliak</strain>
    </source>
</reference>
<dbReference type="PANTHER" id="PTHR48258">
    <property type="entry name" value="DUF4218 DOMAIN-CONTAINING PROTEIN-RELATED"/>
    <property type="match status" value="1"/>
</dbReference>
<dbReference type="InterPro" id="IPR025452">
    <property type="entry name" value="DUF4218"/>
</dbReference>
<feature type="domain" description="DUF4218" evidence="2">
    <location>
        <begin position="446"/>
        <end position="559"/>
    </location>
</feature>
<dbReference type="InterPro" id="IPR025312">
    <property type="entry name" value="DUF4216"/>
</dbReference>
<feature type="domain" description="Transposase-associated" evidence="3">
    <location>
        <begin position="4"/>
        <end position="53"/>
    </location>
</feature>
<dbReference type="Proteomes" id="UP000242715">
    <property type="component" value="Unassembled WGS sequence"/>
</dbReference>
<dbReference type="EMBL" id="DF973596">
    <property type="protein sequence ID" value="GAU35594.1"/>
    <property type="molecule type" value="Genomic_DNA"/>
</dbReference>
<evidence type="ECO:0008006" key="6">
    <source>
        <dbReference type="Google" id="ProtNLM"/>
    </source>
</evidence>
<organism evidence="4 5">
    <name type="scientific">Trifolium subterraneum</name>
    <name type="common">Subterranean clover</name>
    <dbReference type="NCBI Taxonomy" id="3900"/>
    <lineage>
        <taxon>Eukaryota</taxon>
        <taxon>Viridiplantae</taxon>
        <taxon>Streptophyta</taxon>
        <taxon>Embryophyta</taxon>
        <taxon>Tracheophyta</taxon>
        <taxon>Spermatophyta</taxon>
        <taxon>Magnoliopsida</taxon>
        <taxon>eudicotyledons</taxon>
        <taxon>Gunneridae</taxon>
        <taxon>Pentapetalae</taxon>
        <taxon>rosids</taxon>
        <taxon>fabids</taxon>
        <taxon>Fabales</taxon>
        <taxon>Fabaceae</taxon>
        <taxon>Papilionoideae</taxon>
        <taxon>50 kb inversion clade</taxon>
        <taxon>NPAAA clade</taxon>
        <taxon>Hologalegina</taxon>
        <taxon>IRL clade</taxon>
        <taxon>Trifolieae</taxon>
        <taxon>Trifolium</taxon>
    </lineage>
</organism>
<dbReference type="InterPro" id="IPR004242">
    <property type="entry name" value="Transposase_21"/>
</dbReference>
<evidence type="ECO:0000313" key="4">
    <source>
        <dbReference type="EMBL" id="GAU35594.1"/>
    </source>
</evidence>
<dbReference type="Pfam" id="PF13960">
    <property type="entry name" value="DUF4218"/>
    <property type="match status" value="1"/>
</dbReference>
<evidence type="ECO:0000313" key="5">
    <source>
        <dbReference type="Proteomes" id="UP000242715"/>
    </source>
</evidence>